<dbReference type="OrthoDB" id="7874815at2"/>
<organism evidence="1 2">
    <name type="scientific">Aliiroseovarius crassostreae</name>
    <dbReference type="NCBI Taxonomy" id="154981"/>
    <lineage>
        <taxon>Bacteria</taxon>
        <taxon>Pseudomonadati</taxon>
        <taxon>Pseudomonadota</taxon>
        <taxon>Alphaproteobacteria</taxon>
        <taxon>Rhodobacterales</taxon>
        <taxon>Paracoccaceae</taxon>
        <taxon>Aliiroseovarius</taxon>
    </lineage>
</organism>
<keyword evidence="2" id="KW-1185">Reference proteome</keyword>
<dbReference type="STRING" id="154981.AKJ29_01655"/>
<proteinExistence type="predicted"/>
<protein>
    <submittedName>
        <fullName evidence="1">Uncharacterized protein</fullName>
    </submittedName>
</protein>
<dbReference type="Proteomes" id="UP000050471">
    <property type="component" value="Unassembled WGS sequence"/>
</dbReference>
<gene>
    <name evidence="1" type="ORF">AKJ29_01655</name>
</gene>
<dbReference type="EMBL" id="LKBA01000008">
    <property type="protein sequence ID" value="KPN62875.1"/>
    <property type="molecule type" value="Genomic_DNA"/>
</dbReference>
<reference evidence="1 2" key="1">
    <citation type="submission" date="2015-09" db="EMBL/GenBank/DDBJ databases">
        <title>Draft genome sequence of Aliiroseovarius crassostreae CV919-312TSm, the causative agent of Roseovarius Oyster Disease (formerly Juvenile Oyster Disease).</title>
        <authorList>
            <person name="Kessner L."/>
            <person name="Spinard E."/>
            <person name="Nelson D."/>
        </authorList>
    </citation>
    <scope>NUCLEOTIDE SEQUENCE [LARGE SCALE GENOMIC DNA]</scope>
    <source>
        <strain evidence="1 2">CV919-312</strain>
    </source>
</reference>
<evidence type="ECO:0000313" key="1">
    <source>
        <dbReference type="EMBL" id="KPN62875.1"/>
    </source>
</evidence>
<name>A0A0N8IBE4_9RHOB</name>
<evidence type="ECO:0000313" key="2">
    <source>
        <dbReference type="Proteomes" id="UP000050471"/>
    </source>
</evidence>
<accession>A0A0N8IBE4</accession>
<comment type="caution">
    <text evidence="1">The sequence shown here is derived from an EMBL/GenBank/DDBJ whole genome shotgun (WGS) entry which is preliminary data.</text>
</comment>
<dbReference type="RefSeq" id="WP_055190761.1">
    <property type="nucleotide sequence ID" value="NZ_FPBS01000074.1"/>
</dbReference>
<sequence>MKIELKSVKHAAFASEETQCYSASLWVDGKKIGTVSNEGRGGCDSFNGDRGAYSKADEWCKANLPKWEGFDGKMIETDLEMQCGNLLDEWLTTRDLKRAMGKKILFRKPDGNVYEIAHKGQKDAAIAMIQRDHPKAEILNTMPLEDALAIYRTIGAA</sequence>
<dbReference type="AlphaFoldDB" id="A0A0N8IBE4"/>